<dbReference type="EC" id="3.2.1.132" evidence="1"/>
<comment type="similarity">
    <text evidence="1">Belongs to the glycosyl hydrolase 46 family.</text>
</comment>
<dbReference type="AlphaFoldDB" id="A0A2Z6TAQ4"/>
<dbReference type="PROSITE" id="PS60000">
    <property type="entry name" value="CHITOSANASE_46_80"/>
    <property type="match status" value="1"/>
</dbReference>
<evidence type="ECO:0000256" key="1">
    <source>
        <dbReference type="PIRNR" id="PIRNR036551"/>
    </source>
</evidence>
<comment type="function">
    <text evidence="1">Aids in the defense against invading fungal pathogens by degrading their cell wall chitosan.</text>
</comment>
<evidence type="ECO:0000313" key="4">
    <source>
        <dbReference type="Proteomes" id="UP000257317"/>
    </source>
</evidence>
<keyword evidence="1" id="KW-0326">Glycosidase</keyword>
<evidence type="ECO:0000313" key="3">
    <source>
        <dbReference type="EMBL" id="GBG05003.1"/>
    </source>
</evidence>
<dbReference type="SUPFAM" id="SSF53955">
    <property type="entry name" value="Lysozyme-like"/>
    <property type="match status" value="1"/>
</dbReference>
<name>A0A2Z6TAQ4_9LACO</name>
<keyword evidence="1" id="KW-0964">Secreted</keyword>
<dbReference type="OrthoDB" id="1551268at2"/>
<dbReference type="PROSITE" id="PS51257">
    <property type="entry name" value="PROKAR_LIPOPROTEIN"/>
    <property type="match status" value="1"/>
</dbReference>
<dbReference type="GO" id="GO:0005576">
    <property type="term" value="C:extracellular region"/>
    <property type="evidence" value="ECO:0007669"/>
    <property type="project" value="UniProtKB-SubCell"/>
</dbReference>
<evidence type="ECO:0000256" key="2">
    <source>
        <dbReference type="PIRSR" id="PIRSR036551-1"/>
    </source>
</evidence>
<dbReference type="GO" id="GO:0005975">
    <property type="term" value="P:carbohydrate metabolic process"/>
    <property type="evidence" value="ECO:0007669"/>
    <property type="project" value="UniProtKB-UniRule"/>
</dbReference>
<dbReference type="InterPro" id="IPR000400">
    <property type="entry name" value="Glyco_hydro_46"/>
</dbReference>
<dbReference type="RefSeq" id="WP_117118334.1">
    <property type="nucleotide sequence ID" value="NZ_BFBY01000006.1"/>
</dbReference>
<dbReference type="GO" id="GO:0016977">
    <property type="term" value="F:chitosanase activity"/>
    <property type="evidence" value="ECO:0007669"/>
    <property type="project" value="UniProtKB-UniRule"/>
</dbReference>
<feature type="active site" description="Proton donor" evidence="2">
    <location>
        <position position="55"/>
    </location>
</feature>
<feature type="active site" description="Nucleophile" evidence="2">
    <location>
        <position position="73"/>
    </location>
</feature>
<keyword evidence="4" id="KW-1185">Reference proteome</keyword>
<protein>
    <recommendedName>
        <fullName evidence="1">Chitosanase</fullName>
        <ecNumber evidence="1">3.2.1.132</ecNumber>
    </recommendedName>
</protein>
<keyword evidence="1" id="KW-0378">Hydrolase</keyword>
<dbReference type="PIRSF" id="PIRSF036551">
    <property type="entry name" value="Chitosanase"/>
    <property type="match status" value="1"/>
</dbReference>
<proteinExistence type="inferred from homology"/>
<comment type="caution">
    <text evidence="3">The sequence shown here is derived from an EMBL/GenBank/DDBJ whole genome shotgun (WGS) entry which is preliminary data.</text>
</comment>
<gene>
    <name evidence="3" type="ORF">LrDSM24759_09170</name>
</gene>
<dbReference type="Gene3D" id="3.30.386.10">
    <property type="entry name" value="Chitosanase, subunit A, domain 2"/>
    <property type="match status" value="1"/>
</dbReference>
<dbReference type="CDD" id="cd00978">
    <property type="entry name" value="chitosanase_GH46"/>
    <property type="match status" value="1"/>
</dbReference>
<dbReference type="Gene3D" id="1.20.141.10">
    <property type="entry name" value="Chitosanase, subunit A, domain 1"/>
    <property type="match status" value="1"/>
</dbReference>
<dbReference type="EMBL" id="BFBY01000006">
    <property type="protein sequence ID" value="GBG05003.1"/>
    <property type="molecule type" value="Genomic_DNA"/>
</dbReference>
<dbReference type="Pfam" id="PF01374">
    <property type="entry name" value="Glyco_hydro_46"/>
    <property type="match status" value="1"/>
</dbReference>
<comment type="subcellular location">
    <subcellularLocation>
        <location evidence="1">Secreted</location>
    </subcellularLocation>
</comment>
<organism evidence="3 4">
    <name type="scientific">Lactobacillus rodentium</name>
    <dbReference type="NCBI Taxonomy" id="947835"/>
    <lineage>
        <taxon>Bacteria</taxon>
        <taxon>Bacillati</taxon>
        <taxon>Bacillota</taxon>
        <taxon>Bacilli</taxon>
        <taxon>Lactobacillales</taxon>
        <taxon>Lactobacillaceae</taxon>
        <taxon>Lactobacillus</taxon>
    </lineage>
</organism>
<comment type="catalytic activity">
    <reaction evidence="1">
        <text>Endohydrolysis of beta-(1-&gt;4)-linkages between D-glucosamine residues in a partly acetylated chitosan.</text>
        <dbReference type="EC" id="3.2.1.132"/>
    </reaction>
</comment>
<accession>A0A2Z6TAQ4</accession>
<sequence length="276" mass="31548">MKKYKILNFIAIILGFLLFSGCNNIKSSANFDTAKTISNNKLLRDTVFSLVASAENSTLNYQKSYGYIEDIGDGRGYTAGLVGFTSRTGDLLKVVQEYQKLEPKNKLVKFIPALKKVEGTSSHGKLGNSFVKAWKRSAQDPKFIEAQDKIGKEMYLNPAVHYAKKDNLSPLGQYIYYDALVVHGPGNDKSSFGGIRREALKQSKRPKNRTEERKYLLTFLKVRTKIMKKEAAHSDLSRLNVQRKFINEDKWNLALPLKWTMYGDRYYLTKKKLESY</sequence>
<dbReference type="Proteomes" id="UP000257317">
    <property type="component" value="Unassembled WGS sequence"/>
</dbReference>
<dbReference type="InterPro" id="IPR023099">
    <property type="entry name" value="Glyco_hydro_46_N"/>
</dbReference>
<reference evidence="4" key="1">
    <citation type="submission" date="2018-03" db="EMBL/GenBank/DDBJ databases">
        <title>New taxa in the Lactobacillus gasseri group.</title>
        <authorList>
            <person name="Tanizawa Y."/>
            <person name="Tohno M."/>
            <person name="Endo A."/>
            <person name="Arita M."/>
        </authorList>
    </citation>
    <scope>NUCLEOTIDE SEQUENCE [LARGE SCALE GENOMIC DNA]</scope>
    <source>
        <strain evidence="4">DSM 24759</strain>
    </source>
</reference>
<dbReference type="InterPro" id="IPR023346">
    <property type="entry name" value="Lysozyme-like_dom_sf"/>
</dbReference>